<dbReference type="InterPro" id="IPR006461">
    <property type="entry name" value="PLAC_motif_containing"/>
</dbReference>
<protein>
    <submittedName>
        <fullName evidence="1">PLAC8 family-domain-containing protein</fullName>
    </submittedName>
</protein>
<dbReference type="Pfam" id="PF04749">
    <property type="entry name" value="PLAC8"/>
    <property type="match status" value="1"/>
</dbReference>
<reference evidence="1" key="1">
    <citation type="submission" date="2022-01" db="EMBL/GenBank/DDBJ databases">
        <title>Comparative genomics reveals a dynamic genome evolution in the ectomycorrhizal milk-cap (Lactarius) mushrooms.</title>
        <authorList>
            <consortium name="DOE Joint Genome Institute"/>
            <person name="Lebreton A."/>
            <person name="Tang N."/>
            <person name="Kuo A."/>
            <person name="LaButti K."/>
            <person name="Drula E."/>
            <person name="Barry K."/>
            <person name="Clum A."/>
            <person name="Lipzen A."/>
            <person name="Mousain D."/>
            <person name="Ng V."/>
            <person name="Wang R."/>
            <person name="Wang X."/>
            <person name="Dai Y."/>
            <person name="Henrissat B."/>
            <person name="Grigoriev I.V."/>
            <person name="Guerin-Laguette A."/>
            <person name="Yu F."/>
            <person name="Martin F.M."/>
        </authorList>
    </citation>
    <scope>NUCLEOTIDE SEQUENCE</scope>
    <source>
        <strain evidence="1">QP</strain>
    </source>
</reference>
<organism evidence="1 2">
    <name type="scientific">Lactarius akahatsu</name>
    <dbReference type="NCBI Taxonomy" id="416441"/>
    <lineage>
        <taxon>Eukaryota</taxon>
        <taxon>Fungi</taxon>
        <taxon>Dikarya</taxon>
        <taxon>Basidiomycota</taxon>
        <taxon>Agaricomycotina</taxon>
        <taxon>Agaricomycetes</taxon>
        <taxon>Russulales</taxon>
        <taxon>Russulaceae</taxon>
        <taxon>Lactarius</taxon>
    </lineage>
</organism>
<accession>A0AAD4L5C9</accession>
<evidence type="ECO:0000313" key="2">
    <source>
        <dbReference type="Proteomes" id="UP001201163"/>
    </source>
</evidence>
<dbReference type="EMBL" id="JAKELL010000132">
    <property type="protein sequence ID" value="KAH8980667.1"/>
    <property type="molecule type" value="Genomic_DNA"/>
</dbReference>
<evidence type="ECO:0000313" key="1">
    <source>
        <dbReference type="EMBL" id="KAH8980667.1"/>
    </source>
</evidence>
<dbReference type="AlphaFoldDB" id="A0AAD4L5C9"/>
<dbReference type="PANTHER" id="PTHR15907">
    <property type="entry name" value="DUF614 FAMILY PROTEIN-RELATED"/>
    <property type="match status" value="1"/>
</dbReference>
<gene>
    <name evidence="1" type="ORF">EDB92DRAFT_1805639</name>
</gene>
<proteinExistence type="predicted"/>
<name>A0AAD4L5C9_9AGAM</name>
<sequence>MAAGGNKNALNREVGVDGRRDWSHGLFDCTSACGLCCWAAWCPCVVYTKNKQRLQHLQTRGTPLPGGGERYDSNCCIYGCLLIPGYAWILQIGTRADIRGRYSIRGDTVGDCLTSWCCHSCSLTQERREIELEENSFEGYSQSQ</sequence>
<comment type="caution">
    <text evidence="1">The sequence shown here is derived from an EMBL/GenBank/DDBJ whole genome shotgun (WGS) entry which is preliminary data.</text>
</comment>
<keyword evidence="2" id="KW-1185">Reference proteome</keyword>
<dbReference type="NCBIfam" id="TIGR01571">
    <property type="entry name" value="A_thal_Cys_rich"/>
    <property type="match status" value="1"/>
</dbReference>
<dbReference type="Proteomes" id="UP001201163">
    <property type="component" value="Unassembled WGS sequence"/>
</dbReference>